<dbReference type="EMBL" id="AZTB01000024">
    <property type="protein sequence ID" value="KGG80481.1"/>
    <property type="molecule type" value="Genomic_DNA"/>
</dbReference>
<dbReference type="STRING" id="1156417.Y919_05945"/>
<dbReference type="PROSITE" id="PS51831">
    <property type="entry name" value="HD"/>
    <property type="match status" value="1"/>
</dbReference>
<keyword evidence="3" id="KW-0378">Hydrolase</keyword>
<dbReference type="InterPro" id="IPR006674">
    <property type="entry name" value="HD_domain"/>
</dbReference>
<sequence>MRFMPVVYVREGAKLGKHIYDDDGRILLKKGATLTKKILNRINEMGIRSVYIDDEFSDTELEDIIKPELRNKAISAVKETFAHFEKFSRYISENPMQNKHQIKKLNQKKDEYLQFLGKISEEIINDILSNKHVIVNLIDIKSTDNYTYQHCINVAVLSLVLGIEMKLNKGELKNLCLGAMLHDIGKTVIPKEILLKNRKLTKEEFEIIKEHTTKGYDYLKTSIDIPGTARIITLQHHEKVDGSGYPQGLSDREINKLAKIVAIADVYDALTSDRPYRQAMPPNEALEYIYANGGSHFDFEMVKTFSSKIIPYPIGTLIKLSNGEIAVVEDIIPNFPLRPKIRIISNDNGKVIDLMKEKNLVITGIQYEAPAS</sequence>
<evidence type="ECO:0000313" key="3">
    <source>
        <dbReference type="EMBL" id="KGG80481.1"/>
    </source>
</evidence>
<proteinExistence type="predicted"/>
<evidence type="ECO:0000313" key="4">
    <source>
        <dbReference type="Proteomes" id="UP000029622"/>
    </source>
</evidence>
<dbReference type="InterPro" id="IPR037522">
    <property type="entry name" value="HD_GYP_dom"/>
</dbReference>
<dbReference type="SUPFAM" id="SSF109604">
    <property type="entry name" value="HD-domain/PDEase-like"/>
    <property type="match status" value="1"/>
</dbReference>
<evidence type="ECO:0000259" key="1">
    <source>
        <dbReference type="PROSITE" id="PS51831"/>
    </source>
</evidence>
<dbReference type="GO" id="GO:0016787">
    <property type="term" value="F:hydrolase activity"/>
    <property type="evidence" value="ECO:0007669"/>
    <property type="project" value="UniProtKB-KW"/>
</dbReference>
<protein>
    <submittedName>
        <fullName evidence="3">HD family phosphohydrolase</fullName>
    </submittedName>
</protein>
<comment type="caution">
    <text evidence="3">The sequence shown here is derived from an EMBL/GenBank/DDBJ whole genome shotgun (WGS) entry which is preliminary data.</text>
</comment>
<dbReference type="AlphaFoldDB" id="A0A096DMG9"/>
<dbReference type="PANTHER" id="PTHR43155">
    <property type="entry name" value="CYCLIC DI-GMP PHOSPHODIESTERASE PA4108-RELATED"/>
    <property type="match status" value="1"/>
</dbReference>
<dbReference type="Pfam" id="PF13487">
    <property type="entry name" value="HD_5"/>
    <property type="match status" value="1"/>
</dbReference>
<feature type="domain" description="HD-GYP" evidence="2">
    <location>
        <begin position="125"/>
        <end position="321"/>
    </location>
</feature>
<gene>
    <name evidence="3" type="ORF">Y919_05945</name>
</gene>
<dbReference type="RefSeq" id="WP_035163253.1">
    <property type="nucleotide sequence ID" value="NZ_AZTB01000024.1"/>
</dbReference>
<dbReference type="PANTHER" id="PTHR43155:SF2">
    <property type="entry name" value="CYCLIC DI-GMP PHOSPHODIESTERASE PA4108"/>
    <property type="match status" value="1"/>
</dbReference>
<name>A0A096DMG9_9FIRM</name>
<organism evidence="3 4">
    <name type="scientific">Caloranaerobacter azorensis H53214</name>
    <dbReference type="NCBI Taxonomy" id="1156417"/>
    <lineage>
        <taxon>Bacteria</taxon>
        <taxon>Bacillati</taxon>
        <taxon>Bacillota</taxon>
        <taxon>Tissierellia</taxon>
        <taxon>Tissierellales</taxon>
        <taxon>Thermohalobacteraceae</taxon>
        <taxon>Caloranaerobacter</taxon>
    </lineage>
</organism>
<dbReference type="Proteomes" id="UP000029622">
    <property type="component" value="Unassembled WGS sequence"/>
</dbReference>
<dbReference type="PROSITE" id="PS51832">
    <property type="entry name" value="HD_GYP"/>
    <property type="match status" value="1"/>
</dbReference>
<dbReference type="SMART" id="SM00471">
    <property type="entry name" value="HDc"/>
    <property type="match status" value="1"/>
</dbReference>
<dbReference type="InterPro" id="IPR003607">
    <property type="entry name" value="HD/PDEase_dom"/>
</dbReference>
<dbReference type="CDD" id="cd00077">
    <property type="entry name" value="HDc"/>
    <property type="match status" value="1"/>
</dbReference>
<feature type="domain" description="HD" evidence="1">
    <location>
        <begin position="147"/>
        <end position="270"/>
    </location>
</feature>
<evidence type="ECO:0000259" key="2">
    <source>
        <dbReference type="PROSITE" id="PS51832"/>
    </source>
</evidence>
<accession>A0A096DMG9</accession>
<reference evidence="3 4" key="1">
    <citation type="submission" date="2013-12" db="EMBL/GenBank/DDBJ databases">
        <title>Draft genome sequence of Caloranaerobacter sp. H53214.</title>
        <authorList>
            <person name="Jiang L.J."/>
            <person name="Shao Z.Z."/>
            <person name="Long M.N."/>
        </authorList>
    </citation>
    <scope>NUCLEOTIDE SEQUENCE [LARGE SCALE GENOMIC DNA]</scope>
    <source>
        <strain evidence="3 4">H53214</strain>
    </source>
</reference>
<dbReference type="Gene3D" id="1.10.3210.10">
    <property type="entry name" value="Hypothetical protein af1432"/>
    <property type="match status" value="1"/>
</dbReference>